<dbReference type="PANTHER" id="PTHR31193">
    <property type="entry name" value="TRANSMEMBRANE PROTEIN C9ORF91"/>
    <property type="match status" value="1"/>
</dbReference>
<accession>A0AAE1TUA1</accession>
<dbReference type="PANTHER" id="PTHR31193:SF1">
    <property type="entry name" value="TRANSMEMBRANE PROTEIN 268"/>
    <property type="match status" value="1"/>
</dbReference>
<evidence type="ECO:0000313" key="1">
    <source>
        <dbReference type="EMBL" id="KAK4298638.1"/>
    </source>
</evidence>
<gene>
    <name evidence="1" type="ORF">Pmani_029030</name>
</gene>
<sequence length="99" mass="10980">MTLNVGDRARLLLSRYSQRWVKSVSRGSITVMLGGEPCGTPPLPPRHCPKWLCPCQYIEDHLHYKPQGCFALCDVWQQGSTSVIIPQGHSGPMTGFNLA</sequence>
<proteinExistence type="predicted"/>
<organism evidence="1 2">
    <name type="scientific">Petrolisthes manimaculis</name>
    <dbReference type="NCBI Taxonomy" id="1843537"/>
    <lineage>
        <taxon>Eukaryota</taxon>
        <taxon>Metazoa</taxon>
        <taxon>Ecdysozoa</taxon>
        <taxon>Arthropoda</taxon>
        <taxon>Crustacea</taxon>
        <taxon>Multicrustacea</taxon>
        <taxon>Malacostraca</taxon>
        <taxon>Eumalacostraca</taxon>
        <taxon>Eucarida</taxon>
        <taxon>Decapoda</taxon>
        <taxon>Pleocyemata</taxon>
        <taxon>Anomura</taxon>
        <taxon>Galatheoidea</taxon>
        <taxon>Porcellanidae</taxon>
        <taxon>Petrolisthes</taxon>
    </lineage>
</organism>
<protein>
    <submittedName>
        <fullName evidence="1">Uncharacterized protein</fullName>
    </submittedName>
</protein>
<keyword evidence="2" id="KW-1185">Reference proteome</keyword>
<dbReference type="EMBL" id="JAWZYT010003390">
    <property type="protein sequence ID" value="KAK4298638.1"/>
    <property type="molecule type" value="Genomic_DNA"/>
</dbReference>
<dbReference type="InterPro" id="IPR028054">
    <property type="entry name" value="DUF4481"/>
</dbReference>
<comment type="caution">
    <text evidence="1">The sequence shown here is derived from an EMBL/GenBank/DDBJ whole genome shotgun (WGS) entry which is preliminary data.</text>
</comment>
<reference evidence="1" key="1">
    <citation type="submission" date="2023-11" db="EMBL/GenBank/DDBJ databases">
        <title>Genome assemblies of two species of porcelain crab, Petrolisthes cinctipes and Petrolisthes manimaculis (Anomura: Porcellanidae).</title>
        <authorList>
            <person name="Angst P."/>
        </authorList>
    </citation>
    <scope>NUCLEOTIDE SEQUENCE</scope>
    <source>
        <strain evidence="1">PB745_02</strain>
        <tissue evidence="1">Gill</tissue>
    </source>
</reference>
<dbReference type="Proteomes" id="UP001292094">
    <property type="component" value="Unassembled WGS sequence"/>
</dbReference>
<dbReference type="AlphaFoldDB" id="A0AAE1TUA1"/>
<evidence type="ECO:0000313" key="2">
    <source>
        <dbReference type="Proteomes" id="UP001292094"/>
    </source>
</evidence>
<name>A0AAE1TUA1_9EUCA</name>